<dbReference type="STRING" id="115433.SAMN05421835_11270"/>
<organism evidence="14 15">
    <name type="scientific">Amycolatopsis sacchari</name>
    <dbReference type="NCBI Taxonomy" id="115433"/>
    <lineage>
        <taxon>Bacteria</taxon>
        <taxon>Bacillati</taxon>
        <taxon>Actinomycetota</taxon>
        <taxon>Actinomycetes</taxon>
        <taxon>Pseudonocardiales</taxon>
        <taxon>Pseudonocardiaceae</taxon>
        <taxon>Amycolatopsis</taxon>
    </lineage>
</organism>
<evidence type="ECO:0000256" key="10">
    <source>
        <dbReference type="ARBA" id="ARBA00048109"/>
    </source>
</evidence>
<feature type="domain" description="O-acyltransferase WSD1-like N-terminal" evidence="12">
    <location>
        <begin position="4"/>
        <end position="265"/>
    </location>
</feature>
<evidence type="ECO:0000256" key="6">
    <source>
        <dbReference type="ARBA" id="ARBA00022679"/>
    </source>
</evidence>
<dbReference type="AlphaFoldDB" id="A0A1I3W2B8"/>
<sequence length="464" mass="50646">MQPLSGLDASFLYLETPSQVLHICGLLTLDGSTMPGGYRFSAFREKLAERVAAIPEFRRKLHNSPLNFLHPVWVEDEGFDVDSHLHRVAVPSPGDRETLAELCAHFASQPLDRDRPLWEMYVIEGLPGDGVAVLLKMHHATVDGVSGANLIAYLCGLEPDSLLPLPEREDNPEPPGHLDLLRSSLVSLARRPVEVAKLLPDLLEMAPRWIGRALKRTGMPVPFTAPRTSFNRTITGLRTVAYTSLELDEIKSVKNAFGVTVNDVVLALCAGALRRYLEVRGELPDEPLVATVPVSVQDRVEESTGSNQVSAFFAQLPTQLADPAARIYAIAESNRVAKEHHFSIKPEMLQDWAQFAAPRLFGVAVRAYSALRLAEKHPVVHNLVVSNVPGPPTPLYLLGAKITGFYPLGPVFHGAGLNVTVLSNAGRVDVGLLGARELVPELWSLADALPEEMKDLLEAARGLA</sequence>
<dbReference type="GO" id="GO:0005886">
    <property type="term" value="C:plasma membrane"/>
    <property type="evidence" value="ECO:0007669"/>
    <property type="project" value="TreeGrafter"/>
</dbReference>
<dbReference type="GO" id="GO:0006071">
    <property type="term" value="P:glycerol metabolic process"/>
    <property type="evidence" value="ECO:0007669"/>
    <property type="project" value="UniProtKB-KW"/>
</dbReference>
<keyword evidence="9 11" id="KW-0012">Acyltransferase</keyword>
<comment type="pathway">
    <text evidence="1 11">Glycerolipid metabolism; triacylglycerol biosynthesis.</text>
</comment>
<evidence type="ECO:0000256" key="5">
    <source>
        <dbReference type="ARBA" id="ARBA00022516"/>
    </source>
</evidence>
<proteinExistence type="inferred from homology"/>
<dbReference type="GO" id="GO:0004144">
    <property type="term" value="F:diacylglycerol O-acyltransferase activity"/>
    <property type="evidence" value="ECO:0007669"/>
    <property type="project" value="UniProtKB-EC"/>
</dbReference>
<evidence type="ECO:0000256" key="2">
    <source>
        <dbReference type="ARBA" id="ARBA00005189"/>
    </source>
</evidence>
<dbReference type="UniPathway" id="UPA00282"/>
<evidence type="ECO:0000256" key="4">
    <source>
        <dbReference type="ARBA" id="ARBA00013244"/>
    </source>
</evidence>
<dbReference type="Pfam" id="PF06974">
    <property type="entry name" value="WS_DGAT_C"/>
    <property type="match status" value="1"/>
</dbReference>
<keyword evidence="6 11" id="KW-0808">Transferase</keyword>
<dbReference type="Gene3D" id="3.30.559.10">
    <property type="entry name" value="Chloramphenicol acetyltransferase-like domain"/>
    <property type="match status" value="1"/>
</dbReference>
<dbReference type="SUPFAM" id="SSF52777">
    <property type="entry name" value="CoA-dependent acyltransferases"/>
    <property type="match status" value="1"/>
</dbReference>
<evidence type="ECO:0000313" key="15">
    <source>
        <dbReference type="Proteomes" id="UP000199025"/>
    </source>
</evidence>
<dbReference type="InterPro" id="IPR023213">
    <property type="entry name" value="CAT-like_dom_sf"/>
</dbReference>
<keyword evidence="15" id="KW-1185">Reference proteome</keyword>
<keyword evidence="8 11" id="KW-0443">Lipid metabolism</keyword>
<dbReference type="InterPro" id="IPR004255">
    <property type="entry name" value="O-acyltransferase_WSD1_N"/>
</dbReference>
<evidence type="ECO:0000256" key="8">
    <source>
        <dbReference type="ARBA" id="ARBA00023098"/>
    </source>
</evidence>
<comment type="similarity">
    <text evidence="3 11">Belongs to the long-chain O-acyltransferase family.</text>
</comment>
<evidence type="ECO:0000256" key="9">
    <source>
        <dbReference type="ARBA" id="ARBA00023315"/>
    </source>
</evidence>
<dbReference type="NCBIfam" id="TIGR02946">
    <property type="entry name" value="acyl_WS_DGAT"/>
    <property type="match status" value="1"/>
</dbReference>
<dbReference type="GO" id="GO:0051701">
    <property type="term" value="P:biological process involved in interaction with host"/>
    <property type="evidence" value="ECO:0007669"/>
    <property type="project" value="TreeGrafter"/>
</dbReference>
<accession>A0A1I3W2B8</accession>
<dbReference type="Proteomes" id="UP000199025">
    <property type="component" value="Unassembled WGS sequence"/>
</dbReference>
<comment type="catalytic activity">
    <reaction evidence="10 11">
        <text>an acyl-CoA + a 1,2-diacyl-sn-glycerol = a triacyl-sn-glycerol + CoA</text>
        <dbReference type="Rhea" id="RHEA:10868"/>
        <dbReference type="ChEBI" id="CHEBI:17815"/>
        <dbReference type="ChEBI" id="CHEBI:57287"/>
        <dbReference type="ChEBI" id="CHEBI:58342"/>
        <dbReference type="ChEBI" id="CHEBI:64615"/>
        <dbReference type="EC" id="2.3.1.20"/>
    </reaction>
</comment>
<evidence type="ECO:0000259" key="13">
    <source>
        <dbReference type="Pfam" id="PF06974"/>
    </source>
</evidence>
<dbReference type="InterPro" id="IPR045034">
    <property type="entry name" value="O-acyltransferase_WSD1-like"/>
</dbReference>
<evidence type="ECO:0000256" key="1">
    <source>
        <dbReference type="ARBA" id="ARBA00004771"/>
    </source>
</evidence>
<dbReference type="PANTHER" id="PTHR31650:SF1">
    <property type="entry name" value="WAX ESTER SYNTHASE_DIACYLGLYCEROL ACYLTRANSFERASE 4-RELATED"/>
    <property type="match status" value="1"/>
</dbReference>
<dbReference type="RefSeq" id="WP_091510050.1">
    <property type="nucleotide sequence ID" value="NZ_CBDQZW010000023.1"/>
</dbReference>
<keyword evidence="5 11" id="KW-0444">Lipid biosynthesis</keyword>
<dbReference type="OrthoDB" id="9810950at2"/>
<dbReference type="GO" id="GO:0019432">
    <property type="term" value="P:triglyceride biosynthetic process"/>
    <property type="evidence" value="ECO:0007669"/>
    <property type="project" value="UniProtKB-UniPathway"/>
</dbReference>
<dbReference type="EMBL" id="FORP01000012">
    <property type="protein sequence ID" value="SFK01625.1"/>
    <property type="molecule type" value="Genomic_DNA"/>
</dbReference>
<reference evidence="14 15" key="1">
    <citation type="submission" date="2016-10" db="EMBL/GenBank/DDBJ databases">
        <authorList>
            <person name="de Groot N.N."/>
        </authorList>
    </citation>
    <scope>NUCLEOTIDE SEQUENCE [LARGE SCALE GENOMIC DNA]</scope>
    <source>
        <strain evidence="14 15">DSM 44468</strain>
    </source>
</reference>
<dbReference type="InterPro" id="IPR009721">
    <property type="entry name" value="O-acyltransferase_WSD1_C"/>
</dbReference>
<dbReference type="EC" id="2.3.1.20" evidence="4 11"/>
<evidence type="ECO:0000259" key="12">
    <source>
        <dbReference type="Pfam" id="PF03007"/>
    </source>
</evidence>
<dbReference type="GO" id="GO:0071731">
    <property type="term" value="P:response to nitric oxide"/>
    <property type="evidence" value="ECO:0007669"/>
    <property type="project" value="TreeGrafter"/>
</dbReference>
<evidence type="ECO:0000256" key="11">
    <source>
        <dbReference type="RuleBase" id="RU361241"/>
    </source>
</evidence>
<dbReference type="GO" id="GO:0001666">
    <property type="term" value="P:response to hypoxia"/>
    <property type="evidence" value="ECO:0007669"/>
    <property type="project" value="TreeGrafter"/>
</dbReference>
<evidence type="ECO:0000256" key="3">
    <source>
        <dbReference type="ARBA" id="ARBA00009587"/>
    </source>
</evidence>
<evidence type="ECO:0000256" key="7">
    <source>
        <dbReference type="ARBA" id="ARBA00022798"/>
    </source>
</evidence>
<evidence type="ECO:0000313" key="14">
    <source>
        <dbReference type="EMBL" id="SFK01625.1"/>
    </source>
</evidence>
<gene>
    <name evidence="14" type="ORF">SAMN05421835_11270</name>
</gene>
<dbReference type="InterPro" id="IPR014292">
    <property type="entry name" value="Acyl_transf_WS/DGAT"/>
</dbReference>
<dbReference type="Pfam" id="PF03007">
    <property type="entry name" value="WS_DGAT_cat"/>
    <property type="match status" value="1"/>
</dbReference>
<feature type="domain" description="O-acyltransferase WSD1 C-terminal" evidence="13">
    <location>
        <begin position="307"/>
        <end position="456"/>
    </location>
</feature>
<protein>
    <recommendedName>
        <fullName evidence="4 11">Diacylglycerol O-acyltransferase</fullName>
        <ecNumber evidence="4 11">2.3.1.20</ecNumber>
    </recommendedName>
</protein>
<comment type="pathway">
    <text evidence="2">Lipid metabolism.</text>
</comment>
<name>A0A1I3W2B8_9PSEU</name>
<dbReference type="PANTHER" id="PTHR31650">
    <property type="entry name" value="O-ACYLTRANSFERASE (WSD1-LIKE) FAMILY PROTEIN"/>
    <property type="match status" value="1"/>
</dbReference>
<keyword evidence="7 11" id="KW-0319">Glycerol metabolism</keyword>